<protein>
    <recommendedName>
        <fullName evidence="5">Capsular associated protein</fullName>
    </recommendedName>
</protein>
<dbReference type="RefSeq" id="XP_065824285.1">
    <property type="nucleotide sequence ID" value="XM_065968213.1"/>
</dbReference>
<feature type="transmembrane region" description="Helical" evidence="2">
    <location>
        <begin position="151"/>
        <end position="176"/>
    </location>
</feature>
<feature type="compositionally biased region" description="Low complexity" evidence="1">
    <location>
        <begin position="107"/>
        <end position="120"/>
    </location>
</feature>
<evidence type="ECO:0008006" key="5">
    <source>
        <dbReference type="Google" id="ProtNLM"/>
    </source>
</evidence>
<gene>
    <name evidence="3" type="ORF">I303_100862</name>
</gene>
<evidence type="ECO:0000256" key="1">
    <source>
        <dbReference type="SAM" id="MobiDB-lite"/>
    </source>
</evidence>
<keyword evidence="2" id="KW-0812">Transmembrane</keyword>
<feature type="transmembrane region" description="Helical" evidence="2">
    <location>
        <begin position="196"/>
        <end position="213"/>
    </location>
</feature>
<reference evidence="3" key="2">
    <citation type="submission" date="2024-02" db="EMBL/GenBank/DDBJ databases">
        <title>Comparative genomics of Cryptococcus and Kwoniella reveals pathogenesis evolution and contrasting modes of karyotype evolution via chromosome fusion or intercentromeric recombination.</title>
        <authorList>
            <person name="Coelho M.A."/>
            <person name="David-Palma M."/>
            <person name="Shea T."/>
            <person name="Bowers K."/>
            <person name="McGinley-Smith S."/>
            <person name="Mohammad A.W."/>
            <person name="Gnirke A."/>
            <person name="Yurkov A.M."/>
            <person name="Nowrousian M."/>
            <person name="Sun S."/>
            <person name="Cuomo C.A."/>
            <person name="Heitman J."/>
        </authorList>
    </citation>
    <scope>NUCLEOTIDE SEQUENCE</scope>
    <source>
        <strain evidence="3">CBS 10117</strain>
    </source>
</reference>
<dbReference type="KEGG" id="kdj:28964564"/>
<accession>A0AAJ8KIX1</accession>
<dbReference type="EMBL" id="CP144530">
    <property type="protein sequence ID" value="WWC58322.1"/>
    <property type="molecule type" value="Genomic_DNA"/>
</dbReference>
<proteinExistence type="predicted"/>
<sequence length="628" mass="72321">MLGKYSPLTHISSLLHSLRAPVFSDAPQNDEEQNILLNRSRNRNRGPGPSWLSGNPRSGSTLQNIVEQAEDQDTDEDEEVDQDENDDDGTESETPPPSYNLVSSSLRGRSPSTQTTPTGSRGTTPVFLIFVVVGIGWTIELYLSYPFFTTIPIYVGLLIVLFGWTIINLFTLSWSLLRLKDSYPTILSRYSNSKKIRLAISTLFLIYLLHLGFTPPPQITGSSVDPSQPFPPRLPEEIDGVRQKYFIAANMHNNESVLSEWSDQLIRLIFHLGRENTYVSIYESNSKDSTKKLLNVLNNTLENLTIPHKIVTDEDNKHWWPFPTAVERIEYLANARNRAMEPIQSEDDAIRTQNYGEFTKIIFLNDIWFKYEDLVSLIDTRFTDEQGNESKFGDYDQVCAMDFCAAGLYDSWVARDVCGTPMRTFWPHVKDPISVRKMEREETIQASACWNGVTVLDAKPFLYQKPAEGESNLGLANPGLDYLGMEKRGWRMIDNSTYPGSVSSPSIDLPIKFRTSEIAQCDHSECFLISYDLHRYHHQRPVKIYMNPKIKVAYEQNWFKWHTVILRVPIINWWLVHWSRGYPFMLVDWIWESMGRKRDYCTWSALSWHMPERCPVLPGPPHKIGWNQ</sequence>
<dbReference type="Proteomes" id="UP000078595">
    <property type="component" value="Chromosome 1"/>
</dbReference>
<feature type="compositionally biased region" description="Polar residues" evidence="1">
    <location>
        <begin position="52"/>
        <end position="66"/>
    </location>
</feature>
<keyword evidence="2" id="KW-0472">Membrane</keyword>
<evidence type="ECO:0000313" key="3">
    <source>
        <dbReference type="EMBL" id="WWC58322.1"/>
    </source>
</evidence>
<evidence type="ECO:0000313" key="4">
    <source>
        <dbReference type="Proteomes" id="UP000078595"/>
    </source>
</evidence>
<feature type="transmembrane region" description="Helical" evidence="2">
    <location>
        <begin position="126"/>
        <end position="145"/>
    </location>
</feature>
<feature type="region of interest" description="Disordered" evidence="1">
    <location>
        <begin position="34"/>
        <end position="120"/>
    </location>
</feature>
<reference evidence="3" key="1">
    <citation type="submission" date="2013-07" db="EMBL/GenBank/DDBJ databases">
        <authorList>
            <consortium name="The Broad Institute Genome Sequencing Platform"/>
            <person name="Cuomo C."/>
            <person name="Litvintseva A."/>
            <person name="Chen Y."/>
            <person name="Heitman J."/>
            <person name="Sun S."/>
            <person name="Springer D."/>
            <person name="Dromer F."/>
            <person name="Young S.K."/>
            <person name="Zeng Q."/>
            <person name="Gargeya S."/>
            <person name="Fitzgerald M."/>
            <person name="Abouelleil A."/>
            <person name="Alvarado L."/>
            <person name="Berlin A.M."/>
            <person name="Chapman S.B."/>
            <person name="Dewar J."/>
            <person name="Goldberg J."/>
            <person name="Griggs A."/>
            <person name="Gujja S."/>
            <person name="Hansen M."/>
            <person name="Howarth C."/>
            <person name="Imamovic A."/>
            <person name="Larimer J."/>
            <person name="McCowan C."/>
            <person name="Murphy C."/>
            <person name="Pearson M."/>
            <person name="Priest M."/>
            <person name="Roberts A."/>
            <person name="Saif S."/>
            <person name="Shea T."/>
            <person name="Sykes S."/>
            <person name="Wortman J."/>
            <person name="Nusbaum C."/>
            <person name="Birren B."/>
        </authorList>
    </citation>
    <scope>NUCLEOTIDE SEQUENCE</scope>
    <source>
        <strain evidence="3">CBS 10117</strain>
    </source>
</reference>
<dbReference type="InterPro" id="IPR021047">
    <property type="entry name" value="Mannosyltransferase_CMT1"/>
</dbReference>
<keyword evidence="2" id="KW-1133">Transmembrane helix</keyword>
<dbReference type="GeneID" id="28964564"/>
<feature type="compositionally biased region" description="Acidic residues" evidence="1">
    <location>
        <begin position="68"/>
        <end position="91"/>
    </location>
</feature>
<dbReference type="PANTHER" id="PTHR34144">
    <property type="entry name" value="CHROMOSOME 8, WHOLE GENOME SHOTGUN SEQUENCE"/>
    <property type="match status" value="1"/>
</dbReference>
<dbReference type="AlphaFoldDB" id="A0AAJ8KIX1"/>
<organism evidence="3 4">
    <name type="scientific">Kwoniella dejecticola CBS 10117</name>
    <dbReference type="NCBI Taxonomy" id="1296121"/>
    <lineage>
        <taxon>Eukaryota</taxon>
        <taxon>Fungi</taxon>
        <taxon>Dikarya</taxon>
        <taxon>Basidiomycota</taxon>
        <taxon>Agaricomycotina</taxon>
        <taxon>Tremellomycetes</taxon>
        <taxon>Tremellales</taxon>
        <taxon>Cryptococcaceae</taxon>
        <taxon>Kwoniella</taxon>
    </lineage>
</organism>
<dbReference type="Pfam" id="PF11735">
    <property type="entry name" value="CAP59_mtransfer"/>
    <property type="match status" value="1"/>
</dbReference>
<evidence type="ECO:0000256" key="2">
    <source>
        <dbReference type="SAM" id="Phobius"/>
    </source>
</evidence>
<keyword evidence="4" id="KW-1185">Reference proteome</keyword>
<name>A0AAJ8KIX1_9TREE</name>
<dbReference type="PANTHER" id="PTHR34144:SF7">
    <property type="entry name" value="EXPORT PROTEIN (CAP59), PUTATIVE (AFU_ORTHOLOGUE AFUA_7G05020)-RELATED"/>
    <property type="match status" value="1"/>
</dbReference>